<dbReference type="Gene3D" id="3.30.70.100">
    <property type="match status" value="1"/>
</dbReference>
<dbReference type="FunFam" id="2.30.30.60:FF:000001">
    <property type="entry name" value="MscS Mechanosensitive ion channel"/>
    <property type="match status" value="1"/>
</dbReference>
<dbReference type="SUPFAM" id="SSF50182">
    <property type="entry name" value="Sm-like ribonucleoproteins"/>
    <property type="match status" value="1"/>
</dbReference>
<dbReference type="RefSeq" id="WP_113658719.1">
    <property type="nucleotide sequence ID" value="NZ_KZ845666.1"/>
</dbReference>
<dbReference type="SUPFAM" id="SSF82861">
    <property type="entry name" value="Mechanosensitive channel protein MscS (YggB), transmembrane region"/>
    <property type="match status" value="1"/>
</dbReference>
<evidence type="ECO:0000256" key="7">
    <source>
        <dbReference type="ARBA" id="ARBA00059688"/>
    </source>
</evidence>
<reference evidence="12 13" key="1">
    <citation type="submission" date="2018-06" db="EMBL/GenBank/DDBJ databases">
        <title>Thermoflavimicrobium daqus sp. nov., a thermophilic microbe isolated from Moutai-flavour Daqu.</title>
        <authorList>
            <person name="Wang X."/>
            <person name="Zhou H."/>
        </authorList>
    </citation>
    <scope>NUCLEOTIDE SEQUENCE [LARGE SCALE GENOMIC DNA]</scope>
    <source>
        <strain evidence="12 13">FBKL4.011</strain>
    </source>
</reference>
<evidence type="ECO:0000313" key="12">
    <source>
        <dbReference type="EMBL" id="RAL24349.1"/>
    </source>
</evidence>
<dbReference type="InterPro" id="IPR023408">
    <property type="entry name" value="MscS_beta-dom_sf"/>
</dbReference>
<evidence type="ECO:0000256" key="2">
    <source>
        <dbReference type="ARBA" id="ARBA00008017"/>
    </source>
</evidence>
<evidence type="ECO:0000313" key="13">
    <source>
        <dbReference type="Proteomes" id="UP000251213"/>
    </source>
</evidence>
<comment type="similarity">
    <text evidence="2">Belongs to the MscS (TC 1.A.23) family.</text>
</comment>
<dbReference type="InterPro" id="IPR011014">
    <property type="entry name" value="MscS_channel_TM-2"/>
</dbReference>
<gene>
    <name evidence="12" type="ORF">DL897_08460</name>
</gene>
<dbReference type="AlphaFoldDB" id="A0A364K506"/>
<keyword evidence="5 8" id="KW-1133">Transmembrane helix</keyword>
<dbReference type="SUPFAM" id="SSF82689">
    <property type="entry name" value="Mechanosensitive channel protein MscS (YggB), C-terminal domain"/>
    <property type="match status" value="1"/>
</dbReference>
<evidence type="ECO:0000259" key="10">
    <source>
        <dbReference type="Pfam" id="PF21082"/>
    </source>
</evidence>
<dbReference type="InterPro" id="IPR049142">
    <property type="entry name" value="MS_channel_1st"/>
</dbReference>
<comment type="caution">
    <text evidence="12">The sequence shown here is derived from an EMBL/GenBank/DDBJ whole genome shotgun (WGS) entry which is preliminary data.</text>
</comment>
<feature type="transmembrane region" description="Helical" evidence="8">
    <location>
        <begin position="104"/>
        <end position="123"/>
    </location>
</feature>
<dbReference type="GO" id="GO:0005886">
    <property type="term" value="C:plasma membrane"/>
    <property type="evidence" value="ECO:0007669"/>
    <property type="project" value="UniProtKB-SubCell"/>
</dbReference>
<keyword evidence="13" id="KW-1185">Reference proteome</keyword>
<organism evidence="12 13">
    <name type="scientific">Thermoflavimicrobium daqui</name>
    <dbReference type="NCBI Taxonomy" id="2137476"/>
    <lineage>
        <taxon>Bacteria</taxon>
        <taxon>Bacillati</taxon>
        <taxon>Bacillota</taxon>
        <taxon>Bacilli</taxon>
        <taxon>Bacillales</taxon>
        <taxon>Thermoactinomycetaceae</taxon>
        <taxon>Thermoflavimicrobium</taxon>
    </lineage>
</organism>
<dbReference type="Pfam" id="PF21088">
    <property type="entry name" value="MS_channel_1st"/>
    <property type="match status" value="1"/>
</dbReference>
<evidence type="ECO:0000256" key="1">
    <source>
        <dbReference type="ARBA" id="ARBA00004651"/>
    </source>
</evidence>
<dbReference type="InterPro" id="IPR006685">
    <property type="entry name" value="MscS_channel_2nd"/>
</dbReference>
<protein>
    <submittedName>
        <fullName evidence="12">Mechanosensitive ion channel protein MscS</fullName>
    </submittedName>
</protein>
<keyword evidence="4 8" id="KW-0812">Transmembrane</keyword>
<evidence type="ECO:0000256" key="5">
    <source>
        <dbReference type="ARBA" id="ARBA00022989"/>
    </source>
</evidence>
<sequence length="332" mass="37502">MGTDLLAFSTDVEKKIAENISKNPQTDTGQNLAENIAHKTKSLFVNIIEDPFQYLLMPLGEIILIIALTIIAVRLIQRLINKTFSFSRVQSNQGHTLRKLINSVVQYTLYFIAILTILSIFGINLAPVLAGAGILGLAIGFGAQSLVKDVISGFFLIFERQLEVGDLVQINNQITGTVEEVGLRVTKIREFNQRLHYLANRTITQVTNYNREKMRAIINITVPLETNFDLVITSLEQACTQIKEKYTKDLIEDPDIAKFTNMDMNGVQFMITALCSPDAYFQLERDIRKEALDALHQNGIEIAYTRSVIYSPDQAYELQVQNKERTKEPVRS</sequence>
<keyword evidence="6 8" id="KW-0472">Membrane</keyword>
<evidence type="ECO:0000256" key="8">
    <source>
        <dbReference type="SAM" id="Phobius"/>
    </source>
</evidence>
<comment type="function">
    <text evidence="7">May play a role in resistance to osmotic downshock.</text>
</comment>
<dbReference type="PANTHER" id="PTHR30460:SF0">
    <property type="entry name" value="MODERATE CONDUCTANCE MECHANOSENSITIVE CHANNEL YBIO"/>
    <property type="match status" value="1"/>
</dbReference>
<dbReference type="GO" id="GO:0008381">
    <property type="term" value="F:mechanosensitive monoatomic ion channel activity"/>
    <property type="evidence" value="ECO:0007669"/>
    <property type="project" value="InterPro"/>
</dbReference>
<feature type="domain" description="Mechanosensitive ion channel MscS C-terminal" evidence="10">
    <location>
        <begin position="218"/>
        <end position="302"/>
    </location>
</feature>
<dbReference type="InterPro" id="IPR010920">
    <property type="entry name" value="LSM_dom_sf"/>
</dbReference>
<dbReference type="EMBL" id="QJKK01000004">
    <property type="protein sequence ID" value="RAL24349.1"/>
    <property type="molecule type" value="Genomic_DNA"/>
</dbReference>
<keyword evidence="3" id="KW-1003">Cell membrane</keyword>
<evidence type="ECO:0000256" key="4">
    <source>
        <dbReference type="ARBA" id="ARBA00022692"/>
    </source>
</evidence>
<dbReference type="OrthoDB" id="9809206at2"/>
<dbReference type="PANTHER" id="PTHR30460">
    <property type="entry name" value="MODERATE CONDUCTANCE MECHANOSENSITIVE CHANNEL YBIO"/>
    <property type="match status" value="1"/>
</dbReference>
<dbReference type="Gene3D" id="2.30.30.60">
    <property type="match status" value="1"/>
</dbReference>
<dbReference type="Pfam" id="PF00924">
    <property type="entry name" value="MS_channel_2nd"/>
    <property type="match status" value="1"/>
</dbReference>
<evidence type="ECO:0000259" key="9">
    <source>
        <dbReference type="Pfam" id="PF00924"/>
    </source>
</evidence>
<dbReference type="InterPro" id="IPR011066">
    <property type="entry name" value="MscS_channel_C_sf"/>
</dbReference>
<reference evidence="12 13" key="2">
    <citation type="submission" date="2018-06" db="EMBL/GenBank/DDBJ databases">
        <authorList>
            <person name="Zhirakovskaya E."/>
        </authorList>
    </citation>
    <scope>NUCLEOTIDE SEQUENCE [LARGE SCALE GENOMIC DNA]</scope>
    <source>
        <strain evidence="12 13">FBKL4.011</strain>
    </source>
</reference>
<feature type="transmembrane region" description="Helical" evidence="8">
    <location>
        <begin position="52"/>
        <end position="76"/>
    </location>
</feature>
<dbReference type="Proteomes" id="UP000251213">
    <property type="component" value="Unassembled WGS sequence"/>
</dbReference>
<proteinExistence type="inferred from homology"/>
<evidence type="ECO:0000259" key="11">
    <source>
        <dbReference type="Pfam" id="PF21088"/>
    </source>
</evidence>
<dbReference type="Pfam" id="PF21082">
    <property type="entry name" value="MS_channel_3rd"/>
    <property type="match status" value="1"/>
</dbReference>
<feature type="domain" description="Mechanosensitive ion channel MscS" evidence="9">
    <location>
        <begin position="146"/>
        <end position="211"/>
    </location>
</feature>
<name>A0A364K506_9BACL</name>
<feature type="domain" description="Mechanosensitive ion channel transmembrane helices 2/3" evidence="11">
    <location>
        <begin position="106"/>
        <end position="144"/>
    </location>
</feature>
<dbReference type="InterPro" id="IPR049278">
    <property type="entry name" value="MS_channel_C"/>
</dbReference>
<dbReference type="InterPro" id="IPR045276">
    <property type="entry name" value="YbiO_bact"/>
</dbReference>
<evidence type="ECO:0000256" key="3">
    <source>
        <dbReference type="ARBA" id="ARBA00022475"/>
    </source>
</evidence>
<comment type="subcellular location">
    <subcellularLocation>
        <location evidence="1">Cell membrane</location>
        <topology evidence="1">Multi-pass membrane protein</topology>
    </subcellularLocation>
</comment>
<evidence type="ECO:0000256" key="6">
    <source>
        <dbReference type="ARBA" id="ARBA00023136"/>
    </source>
</evidence>
<accession>A0A364K506</accession>
<dbReference type="Gene3D" id="1.10.287.1260">
    <property type="match status" value="1"/>
</dbReference>